<feature type="domain" description="CxxC-x17-CxxC" evidence="2">
    <location>
        <begin position="87"/>
        <end position="118"/>
    </location>
</feature>
<dbReference type="InterPro" id="IPR026363">
    <property type="entry name" value="CxxC-x17-CxxC_dom"/>
</dbReference>
<sequence length="128" mass="14607">MIKVVPTNLKEFNRKTFADQPELEDINIACSDCENDFVWSVGEQMFFRDKGLRNPPKRCKECKQAKNERLNAIIAASETGIKQKIEVAVYCAKCSGYTTVPFYPSQGRPVFCRSCYLEMNPLPKNGEE</sequence>
<evidence type="ECO:0000259" key="1">
    <source>
        <dbReference type="Pfam" id="PF13451"/>
    </source>
</evidence>
<dbReference type="Pfam" id="PF23477">
    <property type="entry name" value="zf_Tbcl_2"/>
    <property type="match status" value="1"/>
</dbReference>
<proteinExistence type="predicted"/>
<dbReference type="InterPro" id="IPR025306">
    <property type="entry name" value="Zn-bnd_dom_prob"/>
</dbReference>
<reference evidence="3" key="1">
    <citation type="submission" date="2020-02" db="EMBL/GenBank/DDBJ databases">
        <authorList>
            <person name="Meier V. D."/>
        </authorList>
    </citation>
    <scope>NUCLEOTIDE SEQUENCE</scope>
    <source>
        <strain evidence="3">AVDCRST_MAG74</strain>
    </source>
</reference>
<dbReference type="EMBL" id="CADCUR010000002">
    <property type="protein sequence ID" value="CAA9375906.1"/>
    <property type="molecule type" value="Genomic_DNA"/>
</dbReference>
<name>A0A6J4N8E0_9BACT</name>
<evidence type="ECO:0000313" key="3">
    <source>
        <dbReference type="EMBL" id="CAA9375906.1"/>
    </source>
</evidence>
<protein>
    <submittedName>
        <fullName evidence="3">Uncharacterized protein</fullName>
    </submittedName>
</protein>
<feature type="domain" description="Probable zinc-binding" evidence="1">
    <location>
        <begin position="24"/>
        <end position="69"/>
    </location>
</feature>
<organism evidence="3">
    <name type="scientific">uncultured Pyrinomonadaceae bacterium</name>
    <dbReference type="NCBI Taxonomy" id="2283094"/>
    <lineage>
        <taxon>Bacteria</taxon>
        <taxon>Pseudomonadati</taxon>
        <taxon>Acidobacteriota</taxon>
        <taxon>Blastocatellia</taxon>
        <taxon>Blastocatellales</taxon>
        <taxon>Pyrinomonadaceae</taxon>
        <taxon>environmental samples</taxon>
    </lineage>
</organism>
<dbReference type="AlphaFoldDB" id="A0A6J4N8E0"/>
<gene>
    <name evidence="3" type="ORF">AVDCRST_MAG74-135</name>
</gene>
<evidence type="ECO:0000259" key="2">
    <source>
        <dbReference type="Pfam" id="PF23477"/>
    </source>
</evidence>
<dbReference type="Pfam" id="PF13451">
    <property type="entry name" value="zf_Tbcl"/>
    <property type="match status" value="1"/>
</dbReference>
<accession>A0A6J4N8E0</accession>
<dbReference type="NCBIfam" id="TIGR04272">
    <property type="entry name" value="cxxc_cxxc_Mbark"/>
    <property type="match status" value="1"/>
</dbReference>